<keyword evidence="1" id="KW-0472">Membrane</keyword>
<evidence type="ECO:0000313" key="2">
    <source>
        <dbReference type="EMBL" id="RON31355.1"/>
    </source>
</evidence>
<evidence type="ECO:0000256" key="1">
    <source>
        <dbReference type="SAM" id="Phobius"/>
    </source>
</evidence>
<protein>
    <recommendedName>
        <fullName evidence="4">Protein RarD</fullName>
    </recommendedName>
</protein>
<organism evidence="2 3">
    <name type="scientific">Pseudomonas frederiksbergensis</name>
    <dbReference type="NCBI Taxonomy" id="104087"/>
    <lineage>
        <taxon>Bacteria</taxon>
        <taxon>Pseudomonadati</taxon>
        <taxon>Pseudomonadota</taxon>
        <taxon>Gammaproteobacteria</taxon>
        <taxon>Pseudomonadales</taxon>
        <taxon>Pseudomonadaceae</taxon>
        <taxon>Pseudomonas</taxon>
    </lineage>
</organism>
<dbReference type="RefSeq" id="WP_148050152.1">
    <property type="nucleotide sequence ID" value="NZ_JBNDJZ010000001.1"/>
</dbReference>
<gene>
    <name evidence="2" type="ORF">BK661_18010</name>
</gene>
<feature type="transmembrane region" description="Helical" evidence="1">
    <location>
        <begin position="244"/>
        <end position="264"/>
    </location>
</feature>
<sequence length="308" mass="33060">MATGNKRLPFLTGMLAAGLSNLFLGLSSLYWRVFHDMNAIALVGYRVVLSLATVTLILWVKRDLLALFHRLKLRQVVLHGCAAVLVATNWGAFIWASIHGRVLESGLGYLIAPLVSIAVGLLVYRERLSPLKAVALGIVCLSVLFLVTGSGDLDARVYVVIGVTWGLYTWLKKLTSLSPLNGLFVESLVLACALCPLLFLFDGFIPLPASFGGYEQALLIGCGLVSIIPLALFSFAAGRLPISAMGLLQFILPLTQFIVAVEIYGQPASTYTLLAFAAIAFGMILVIFEPVLKGFLGSNGVEESGSKI</sequence>
<keyword evidence="1" id="KW-0812">Transmembrane</keyword>
<feature type="transmembrane region" description="Helical" evidence="1">
    <location>
        <begin position="270"/>
        <end position="288"/>
    </location>
</feature>
<feature type="transmembrane region" description="Helical" evidence="1">
    <location>
        <begin position="12"/>
        <end position="33"/>
    </location>
</feature>
<dbReference type="Proteomes" id="UP000283260">
    <property type="component" value="Unassembled WGS sequence"/>
</dbReference>
<evidence type="ECO:0000313" key="3">
    <source>
        <dbReference type="Proteomes" id="UP000283260"/>
    </source>
</evidence>
<dbReference type="InterPro" id="IPR037185">
    <property type="entry name" value="EmrE-like"/>
</dbReference>
<dbReference type="EMBL" id="MOBL01000019">
    <property type="protein sequence ID" value="RON31355.1"/>
    <property type="molecule type" value="Genomic_DNA"/>
</dbReference>
<keyword evidence="1" id="KW-1133">Transmembrane helix</keyword>
<accession>A0A423J0Y4</accession>
<comment type="caution">
    <text evidence="2">The sequence shown here is derived from an EMBL/GenBank/DDBJ whole genome shotgun (WGS) entry which is preliminary data.</text>
</comment>
<dbReference type="SUPFAM" id="SSF103481">
    <property type="entry name" value="Multidrug resistance efflux transporter EmrE"/>
    <property type="match status" value="2"/>
</dbReference>
<proteinExistence type="predicted"/>
<feature type="transmembrane region" description="Helical" evidence="1">
    <location>
        <begin position="183"/>
        <end position="205"/>
    </location>
</feature>
<feature type="transmembrane region" description="Helical" evidence="1">
    <location>
        <begin position="217"/>
        <end position="237"/>
    </location>
</feature>
<dbReference type="AlphaFoldDB" id="A0A423J0Y4"/>
<reference evidence="2 3" key="1">
    <citation type="submission" date="2016-10" db="EMBL/GenBank/DDBJ databases">
        <title>Comparative genome analysis of multiple Pseudomonas spp. focuses on biocontrol and plant growth promoting traits.</title>
        <authorList>
            <person name="Tao X.-Y."/>
            <person name="Taylor C.G."/>
        </authorList>
    </citation>
    <scope>NUCLEOTIDE SEQUENCE [LARGE SCALE GENOMIC DNA]</scope>
    <source>
        <strain evidence="2 3">94G2</strain>
    </source>
</reference>
<feature type="transmembrane region" description="Helical" evidence="1">
    <location>
        <begin position="155"/>
        <end position="171"/>
    </location>
</feature>
<feature type="transmembrane region" description="Helical" evidence="1">
    <location>
        <begin position="39"/>
        <end position="60"/>
    </location>
</feature>
<feature type="transmembrane region" description="Helical" evidence="1">
    <location>
        <begin position="107"/>
        <end position="124"/>
    </location>
</feature>
<evidence type="ECO:0008006" key="4">
    <source>
        <dbReference type="Google" id="ProtNLM"/>
    </source>
</evidence>
<name>A0A423J0Y4_9PSED</name>
<feature type="transmembrane region" description="Helical" evidence="1">
    <location>
        <begin position="76"/>
        <end position="95"/>
    </location>
</feature>
<feature type="transmembrane region" description="Helical" evidence="1">
    <location>
        <begin position="131"/>
        <end position="149"/>
    </location>
</feature>